<dbReference type="PANTHER" id="PTHR31511:SF12">
    <property type="entry name" value="RHO TERMINATION FACTOR N-TERMINAL DOMAIN-CONTAINING PROTEIN"/>
    <property type="match status" value="1"/>
</dbReference>
<sequence>MYKCNACLMQSTYKNNVIRHLKRVHGIEEYKESASSYEQKSETSLPKEKSSLIFCKSCNLEIATEKFSSHQRSLSHKQNSSVEIEPGVYLINSAFKRNISTYRIKYDSENDGTITDISLFFSKIKDRVINLIAMGVQENPLKINFELFASYVVSTKKEDDDEACIKNEVKSFNSKYEIVTISRSLDEIYSHFYNVLKTKSEEFEEQDSGWSLLTLLFLEINMLKYNPMRASSFIPLPPDIYCRKAIVNVKTFDLMCFKWACLSALHPSLNNPDRIANYEPYSNELNFNDISFPMELKNIAKFEKNNEHISINVFGLEKSPVSSSKIKHNIIGPLYHTKMRKVNHINLLYLEAENSNNGHFCWIKNMSRLVGCQISKHGHAVFICDGCLVFFQRESDLEEHLKRGDCAKVCTILPKPGEHYLQFKDFHRSFPVPFTIYSDFEAILNPIENCEPNPEKKYIINSQIHEAYSFAYYVKCHFDNSLSFIREYRDDVRHIYKKYFSNVIPMKALTSEELSKHEAATTCFICTEPFSTAIDESTTIHNNEQQQLNMVKVRDHDHFTDENAGKIMLEFVGLRAKLYDFVVGYNSVIKKAKGVKKCVTKRLKHEAYKNCLFNKKVMLCKQSLFRSIKHVIHTQIVNKVALSCQDDKRYILPDGISTLAWGNYRIKNGSV</sequence>
<accession>A0AAV8XYP8</accession>
<evidence type="ECO:0000313" key="4">
    <source>
        <dbReference type="Proteomes" id="UP001162156"/>
    </source>
</evidence>
<gene>
    <name evidence="3" type="ORF">NQ314_009571</name>
</gene>
<dbReference type="SMART" id="SM00355">
    <property type="entry name" value="ZnF_C2H2"/>
    <property type="match status" value="3"/>
</dbReference>
<name>A0AAV8XYP8_9CUCU</name>
<evidence type="ECO:0000256" key="1">
    <source>
        <dbReference type="PROSITE-ProRule" id="PRU00042"/>
    </source>
</evidence>
<protein>
    <recommendedName>
        <fullName evidence="2">C2H2-type domain-containing protein</fullName>
    </recommendedName>
</protein>
<keyword evidence="1" id="KW-0862">Zinc</keyword>
<dbReference type="GO" id="GO:0008270">
    <property type="term" value="F:zinc ion binding"/>
    <property type="evidence" value="ECO:0007669"/>
    <property type="project" value="UniProtKB-KW"/>
</dbReference>
<dbReference type="EMBL" id="JANEYF010002636">
    <property type="protein sequence ID" value="KAJ8943988.1"/>
    <property type="molecule type" value="Genomic_DNA"/>
</dbReference>
<dbReference type="InterPro" id="IPR013087">
    <property type="entry name" value="Znf_C2H2_type"/>
</dbReference>
<keyword evidence="4" id="KW-1185">Reference proteome</keyword>
<comment type="caution">
    <text evidence="3">The sequence shown here is derived from an EMBL/GenBank/DDBJ whole genome shotgun (WGS) entry which is preliminary data.</text>
</comment>
<organism evidence="3 4">
    <name type="scientific">Rhamnusium bicolor</name>
    <dbReference type="NCBI Taxonomy" id="1586634"/>
    <lineage>
        <taxon>Eukaryota</taxon>
        <taxon>Metazoa</taxon>
        <taxon>Ecdysozoa</taxon>
        <taxon>Arthropoda</taxon>
        <taxon>Hexapoda</taxon>
        <taxon>Insecta</taxon>
        <taxon>Pterygota</taxon>
        <taxon>Neoptera</taxon>
        <taxon>Endopterygota</taxon>
        <taxon>Coleoptera</taxon>
        <taxon>Polyphaga</taxon>
        <taxon>Cucujiformia</taxon>
        <taxon>Chrysomeloidea</taxon>
        <taxon>Cerambycidae</taxon>
        <taxon>Lepturinae</taxon>
        <taxon>Rhagiini</taxon>
        <taxon>Rhamnusium</taxon>
    </lineage>
</organism>
<evidence type="ECO:0000313" key="3">
    <source>
        <dbReference type="EMBL" id="KAJ8943988.1"/>
    </source>
</evidence>
<dbReference type="AlphaFoldDB" id="A0AAV8XYP8"/>
<reference evidence="3" key="1">
    <citation type="journal article" date="2023" name="Insect Mol. Biol.">
        <title>Genome sequencing provides insights into the evolution of gene families encoding plant cell wall-degrading enzymes in longhorned beetles.</title>
        <authorList>
            <person name="Shin N.R."/>
            <person name="Okamura Y."/>
            <person name="Kirsch R."/>
            <person name="Pauchet Y."/>
        </authorList>
    </citation>
    <scope>NUCLEOTIDE SEQUENCE</scope>
    <source>
        <strain evidence="3">RBIC_L_NR</strain>
    </source>
</reference>
<keyword evidence="1" id="KW-0863">Zinc-finger</keyword>
<dbReference type="PANTHER" id="PTHR31511">
    <property type="entry name" value="PROTEIN CBG23764"/>
    <property type="match status" value="1"/>
</dbReference>
<proteinExistence type="predicted"/>
<evidence type="ECO:0000259" key="2">
    <source>
        <dbReference type="PROSITE" id="PS50157"/>
    </source>
</evidence>
<feature type="domain" description="C2H2-type" evidence="2">
    <location>
        <begin position="2"/>
        <end position="30"/>
    </location>
</feature>
<dbReference type="Proteomes" id="UP001162156">
    <property type="component" value="Unassembled WGS sequence"/>
</dbReference>
<keyword evidence="1" id="KW-0479">Metal-binding</keyword>
<dbReference type="PROSITE" id="PS50157">
    <property type="entry name" value="ZINC_FINGER_C2H2_2"/>
    <property type="match status" value="1"/>
</dbReference>